<reference evidence="10" key="1">
    <citation type="journal article" date="2019" name="Int. J. Syst. Evol. Microbiol.">
        <title>The Global Catalogue of Microorganisms (GCM) 10K type strain sequencing project: providing services to taxonomists for standard genome sequencing and annotation.</title>
        <authorList>
            <consortium name="The Broad Institute Genomics Platform"/>
            <consortium name="The Broad Institute Genome Sequencing Center for Infectious Disease"/>
            <person name="Wu L."/>
            <person name="Ma J."/>
        </authorList>
    </citation>
    <scope>NUCLEOTIDE SEQUENCE [LARGE SCALE GENOMIC DNA]</scope>
    <source>
        <strain evidence="10">NBRC 102520</strain>
    </source>
</reference>
<dbReference type="SUPFAM" id="SSF161098">
    <property type="entry name" value="MetI-like"/>
    <property type="match status" value="1"/>
</dbReference>
<keyword evidence="4 7" id="KW-0812">Transmembrane</keyword>
<feature type="transmembrane region" description="Helical" evidence="7">
    <location>
        <begin position="146"/>
        <end position="168"/>
    </location>
</feature>
<feature type="transmembrane region" description="Helical" evidence="7">
    <location>
        <begin position="119"/>
        <end position="140"/>
    </location>
</feature>
<keyword evidence="5 7" id="KW-1133">Transmembrane helix</keyword>
<dbReference type="Gene3D" id="1.10.3720.10">
    <property type="entry name" value="MetI-like"/>
    <property type="match status" value="1"/>
</dbReference>
<evidence type="ECO:0000256" key="5">
    <source>
        <dbReference type="ARBA" id="ARBA00022989"/>
    </source>
</evidence>
<accession>A0ABQ6BDB3</accession>
<dbReference type="Pfam" id="PF00528">
    <property type="entry name" value="BPD_transp_1"/>
    <property type="match status" value="1"/>
</dbReference>
<feature type="transmembrane region" description="Helical" evidence="7">
    <location>
        <begin position="198"/>
        <end position="219"/>
    </location>
</feature>
<dbReference type="RefSeq" id="WP_284275946.1">
    <property type="nucleotide sequence ID" value="NZ_BSOW01000063.1"/>
</dbReference>
<sequence length="289" mass="31835">MNPFKQLFKDAPLATRNEITPKLGFALVVLLALVWLIPFLWMVVATLRPASDGINAMAELMPSLKPTLDNIRDAWDIGDFPRYFLNTTIICTGILLVQFATVTLAGFAFARLSFAGKTLIFYLFLLQLMLVPVLLIVPNLTLVVKLGLYDTLTGVMMPFFASAFGTFLMRQAFEAIPTELEDAALIDGAGVLARIRHIYVPLSLPSFSAFAIVSVTSHWNDFLWPLMVINSPDKRPLTIGLSVFTQTAEGTQAWGTIAAGTLIVIAPLLVTFLIFQKRFISSFVTSGIK</sequence>
<dbReference type="PROSITE" id="PS50928">
    <property type="entry name" value="ABC_TM1"/>
    <property type="match status" value="1"/>
</dbReference>
<evidence type="ECO:0000256" key="2">
    <source>
        <dbReference type="ARBA" id="ARBA00022448"/>
    </source>
</evidence>
<comment type="caution">
    <text evidence="9">The sequence shown here is derived from an EMBL/GenBank/DDBJ whole genome shotgun (WGS) entry which is preliminary data.</text>
</comment>
<keyword evidence="6 7" id="KW-0472">Membrane</keyword>
<keyword evidence="2 7" id="KW-0813">Transport</keyword>
<dbReference type="PANTHER" id="PTHR43744:SF3">
    <property type="entry name" value="LACTOSE TRANSPORT SYSTEM PERMEASE PROTEIN LACG"/>
    <property type="match status" value="1"/>
</dbReference>
<dbReference type="PANTHER" id="PTHR43744">
    <property type="entry name" value="ABC TRANSPORTER PERMEASE PROTEIN MG189-RELATED-RELATED"/>
    <property type="match status" value="1"/>
</dbReference>
<feature type="transmembrane region" description="Helical" evidence="7">
    <location>
        <begin position="253"/>
        <end position="275"/>
    </location>
</feature>
<comment type="subcellular location">
    <subcellularLocation>
        <location evidence="1 7">Cell membrane</location>
        <topology evidence="1 7">Multi-pass membrane protein</topology>
    </subcellularLocation>
</comment>
<evidence type="ECO:0000256" key="3">
    <source>
        <dbReference type="ARBA" id="ARBA00022475"/>
    </source>
</evidence>
<dbReference type="Proteomes" id="UP001156905">
    <property type="component" value="Unassembled WGS sequence"/>
</dbReference>
<name>A0ABQ6BDB3_9BRAD</name>
<evidence type="ECO:0000256" key="7">
    <source>
        <dbReference type="RuleBase" id="RU363032"/>
    </source>
</evidence>
<evidence type="ECO:0000313" key="9">
    <source>
        <dbReference type="EMBL" id="GLR92053.1"/>
    </source>
</evidence>
<dbReference type="InterPro" id="IPR035906">
    <property type="entry name" value="MetI-like_sf"/>
</dbReference>
<evidence type="ECO:0000256" key="1">
    <source>
        <dbReference type="ARBA" id="ARBA00004651"/>
    </source>
</evidence>
<dbReference type="EMBL" id="BSOW01000063">
    <property type="protein sequence ID" value="GLR92053.1"/>
    <property type="molecule type" value="Genomic_DNA"/>
</dbReference>
<comment type="similarity">
    <text evidence="7">Belongs to the binding-protein-dependent transport system permease family.</text>
</comment>
<keyword evidence="3" id="KW-1003">Cell membrane</keyword>
<feature type="domain" description="ABC transmembrane type-1" evidence="8">
    <location>
        <begin position="84"/>
        <end position="275"/>
    </location>
</feature>
<evidence type="ECO:0000256" key="6">
    <source>
        <dbReference type="ARBA" id="ARBA00023136"/>
    </source>
</evidence>
<evidence type="ECO:0000256" key="4">
    <source>
        <dbReference type="ARBA" id="ARBA00022692"/>
    </source>
</evidence>
<dbReference type="CDD" id="cd06261">
    <property type="entry name" value="TM_PBP2"/>
    <property type="match status" value="1"/>
</dbReference>
<feature type="transmembrane region" description="Helical" evidence="7">
    <location>
        <begin position="23"/>
        <end position="44"/>
    </location>
</feature>
<organism evidence="9 10">
    <name type="scientific">Bradyrhizobium iriomotense</name>
    <dbReference type="NCBI Taxonomy" id="441950"/>
    <lineage>
        <taxon>Bacteria</taxon>
        <taxon>Pseudomonadati</taxon>
        <taxon>Pseudomonadota</taxon>
        <taxon>Alphaproteobacteria</taxon>
        <taxon>Hyphomicrobiales</taxon>
        <taxon>Nitrobacteraceae</taxon>
        <taxon>Bradyrhizobium</taxon>
    </lineage>
</organism>
<protein>
    <submittedName>
        <fullName evidence="9">ABC transporter permease</fullName>
    </submittedName>
</protein>
<proteinExistence type="inferred from homology"/>
<evidence type="ECO:0000313" key="10">
    <source>
        <dbReference type="Proteomes" id="UP001156905"/>
    </source>
</evidence>
<keyword evidence="10" id="KW-1185">Reference proteome</keyword>
<feature type="transmembrane region" description="Helical" evidence="7">
    <location>
        <begin position="83"/>
        <end position="107"/>
    </location>
</feature>
<dbReference type="InterPro" id="IPR000515">
    <property type="entry name" value="MetI-like"/>
</dbReference>
<gene>
    <name evidence="9" type="ORF">GCM10007857_87720</name>
</gene>
<evidence type="ECO:0000259" key="8">
    <source>
        <dbReference type="PROSITE" id="PS50928"/>
    </source>
</evidence>